<protein>
    <submittedName>
        <fullName evidence="1">Uncharacterized protein</fullName>
    </submittedName>
</protein>
<comment type="caution">
    <text evidence="1">The sequence shown here is derived from an EMBL/GenBank/DDBJ whole genome shotgun (WGS) entry which is preliminary data.</text>
</comment>
<sequence>MTILWQNVPAIVAAETYSGRLCSDPVRGWPYLARLGVVIMEDDTLKDEQSRVNLRIQERTLILLLNGPGHMDLRPPCIHGINLKWYSNRGVGFVTD</sequence>
<dbReference type="Proteomes" id="UP000242814">
    <property type="component" value="Unassembled WGS sequence"/>
</dbReference>
<evidence type="ECO:0000313" key="1">
    <source>
        <dbReference type="EMBL" id="ODH23746.1"/>
    </source>
</evidence>
<organism evidence="1 2">
    <name type="scientific">Paracoccidioides brasiliensis</name>
    <dbReference type="NCBI Taxonomy" id="121759"/>
    <lineage>
        <taxon>Eukaryota</taxon>
        <taxon>Fungi</taxon>
        <taxon>Dikarya</taxon>
        <taxon>Ascomycota</taxon>
        <taxon>Pezizomycotina</taxon>
        <taxon>Eurotiomycetes</taxon>
        <taxon>Eurotiomycetidae</taxon>
        <taxon>Onygenales</taxon>
        <taxon>Ajellomycetaceae</taxon>
        <taxon>Paracoccidioides</taxon>
    </lineage>
</organism>
<dbReference type="AlphaFoldDB" id="A0A1D2JAJ9"/>
<name>A0A1D2JAJ9_PARBR</name>
<dbReference type="EMBL" id="LZYO01000237">
    <property type="protein sequence ID" value="ODH23746.1"/>
    <property type="molecule type" value="Genomic_DNA"/>
</dbReference>
<evidence type="ECO:0000313" key="2">
    <source>
        <dbReference type="Proteomes" id="UP000242814"/>
    </source>
</evidence>
<proteinExistence type="predicted"/>
<reference evidence="1 2" key="1">
    <citation type="submission" date="2016-06" db="EMBL/GenBank/DDBJ databases">
        <authorList>
            <person name="Kjaerup R.B."/>
            <person name="Dalgaard T.S."/>
            <person name="Juul-Madsen H.R."/>
        </authorList>
    </citation>
    <scope>NUCLEOTIDE SEQUENCE [LARGE SCALE GENOMIC DNA]</scope>
    <source>
        <strain evidence="1 2">Pb300</strain>
    </source>
</reference>
<accession>A0A1D2JAJ9</accession>
<gene>
    <name evidence="1" type="ORF">ACO22_05365</name>
</gene>